<comment type="caution">
    <text evidence="1">The sequence shown here is derived from an EMBL/GenBank/DDBJ whole genome shotgun (WGS) entry which is preliminary data.</text>
</comment>
<name>A0A498IUJ5_MALDO</name>
<gene>
    <name evidence="1" type="ORF">DVH24_014401</name>
</gene>
<proteinExistence type="predicted"/>
<sequence length="74" mass="8298">MIHEKLGFVVSFDCRWSSKPTNPSISVSHFHAPFGDLIFESDELLILEALRDSSTNLSHIGQIIEYQGSSPNNH</sequence>
<organism evidence="1 2">
    <name type="scientific">Malus domestica</name>
    <name type="common">Apple</name>
    <name type="synonym">Pyrus malus</name>
    <dbReference type="NCBI Taxonomy" id="3750"/>
    <lineage>
        <taxon>Eukaryota</taxon>
        <taxon>Viridiplantae</taxon>
        <taxon>Streptophyta</taxon>
        <taxon>Embryophyta</taxon>
        <taxon>Tracheophyta</taxon>
        <taxon>Spermatophyta</taxon>
        <taxon>Magnoliopsida</taxon>
        <taxon>eudicotyledons</taxon>
        <taxon>Gunneridae</taxon>
        <taxon>Pentapetalae</taxon>
        <taxon>rosids</taxon>
        <taxon>fabids</taxon>
        <taxon>Rosales</taxon>
        <taxon>Rosaceae</taxon>
        <taxon>Amygdaloideae</taxon>
        <taxon>Maleae</taxon>
        <taxon>Malus</taxon>
    </lineage>
</organism>
<accession>A0A498IUJ5</accession>
<evidence type="ECO:0000313" key="1">
    <source>
        <dbReference type="EMBL" id="RXH85817.1"/>
    </source>
</evidence>
<protein>
    <submittedName>
        <fullName evidence="1">Uncharacterized protein</fullName>
    </submittedName>
</protein>
<evidence type="ECO:0000313" key="2">
    <source>
        <dbReference type="Proteomes" id="UP000290289"/>
    </source>
</evidence>
<reference evidence="1 2" key="1">
    <citation type="submission" date="2018-10" db="EMBL/GenBank/DDBJ databases">
        <title>A high-quality apple genome assembly.</title>
        <authorList>
            <person name="Hu J."/>
        </authorList>
    </citation>
    <scope>NUCLEOTIDE SEQUENCE [LARGE SCALE GENOMIC DNA]</scope>
    <source>
        <strain evidence="2">cv. HFTH1</strain>
        <tissue evidence="1">Young leaf</tissue>
    </source>
</reference>
<dbReference type="AlphaFoldDB" id="A0A498IUJ5"/>
<dbReference type="EMBL" id="RDQH01000336">
    <property type="protein sequence ID" value="RXH85817.1"/>
    <property type="molecule type" value="Genomic_DNA"/>
</dbReference>
<keyword evidence="2" id="KW-1185">Reference proteome</keyword>
<dbReference type="Proteomes" id="UP000290289">
    <property type="component" value="Chromosome 10"/>
</dbReference>